<dbReference type="InterPro" id="IPR036615">
    <property type="entry name" value="Mur_ligase_C_dom_sf"/>
</dbReference>
<dbReference type="Pfam" id="PF02875">
    <property type="entry name" value="Mur_ligase_C"/>
    <property type="match status" value="1"/>
</dbReference>
<keyword evidence="7" id="KW-1185">Reference proteome</keyword>
<evidence type="ECO:0000313" key="6">
    <source>
        <dbReference type="EMBL" id="MBM6618212.1"/>
    </source>
</evidence>
<feature type="domain" description="Mur ligase central" evidence="5">
    <location>
        <begin position="109"/>
        <end position="295"/>
    </location>
</feature>
<dbReference type="GO" id="GO:0016874">
    <property type="term" value="F:ligase activity"/>
    <property type="evidence" value="ECO:0007669"/>
    <property type="project" value="UniProtKB-KW"/>
</dbReference>
<evidence type="ECO:0000313" key="7">
    <source>
        <dbReference type="Proteomes" id="UP001518925"/>
    </source>
</evidence>
<organism evidence="6 7">
    <name type="scientific">Bacillus suaedaesalsae</name>
    <dbReference type="NCBI Taxonomy" id="2810349"/>
    <lineage>
        <taxon>Bacteria</taxon>
        <taxon>Bacillati</taxon>
        <taxon>Bacillota</taxon>
        <taxon>Bacilli</taxon>
        <taxon>Bacillales</taxon>
        <taxon>Bacillaceae</taxon>
        <taxon>Bacillus</taxon>
    </lineage>
</organism>
<evidence type="ECO:0000256" key="2">
    <source>
        <dbReference type="ARBA" id="ARBA00022741"/>
    </source>
</evidence>
<dbReference type="PANTHER" id="PTHR43024:SF1">
    <property type="entry name" value="UDP-N-ACETYLMURAMOYL-TRIPEPTIDE--D-ALANYL-D-ALANINE LIGASE"/>
    <property type="match status" value="1"/>
</dbReference>
<evidence type="ECO:0000256" key="3">
    <source>
        <dbReference type="ARBA" id="ARBA00022840"/>
    </source>
</evidence>
<dbReference type="Proteomes" id="UP001518925">
    <property type="component" value="Unassembled WGS sequence"/>
</dbReference>
<accession>A0ABS2DI84</accession>
<dbReference type="Gene3D" id="3.90.190.20">
    <property type="entry name" value="Mur ligase, C-terminal domain"/>
    <property type="match status" value="1"/>
</dbReference>
<feature type="domain" description="Mur ligase C-terminal" evidence="4">
    <location>
        <begin position="321"/>
        <end position="444"/>
    </location>
</feature>
<name>A0ABS2DI84_9BACI</name>
<dbReference type="RefSeq" id="WP_204203567.1">
    <property type="nucleotide sequence ID" value="NZ_JAFELM010000030.1"/>
</dbReference>
<dbReference type="Pfam" id="PF08245">
    <property type="entry name" value="Mur_ligase_M"/>
    <property type="match status" value="1"/>
</dbReference>
<proteinExistence type="predicted"/>
<dbReference type="SUPFAM" id="SSF53244">
    <property type="entry name" value="MurD-like peptide ligases, peptide-binding domain"/>
    <property type="match status" value="1"/>
</dbReference>
<dbReference type="InterPro" id="IPR051046">
    <property type="entry name" value="MurCDEF_CellWall_CoF430Synth"/>
</dbReference>
<dbReference type="InterPro" id="IPR036565">
    <property type="entry name" value="Mur-like_cat_sf"/>
</dbReference>
<reference evidence="6 7" key="1">
    <citation type="submission" date="2021-02" db="EMBL/GenBank/DDBJ databases">
        <title>Bacillus sp. RD4P76, an endophyte from a halophyte.</title>
        <authorList>
            <person name="Sun J.-Q."/>
        </authorList>
    </citation>
    <scope>NUCLEOTIDE SEQUENCE [LARGE SCALE GENOMIC DNA]</scope>
    <source>
        <strain evidence="6 7">RD4P76</strain>
    </source>
</reference>
<protein>
    <submittedName>
        <fullName evidence="6">UDP-N-acetylmuramoyl-tripeptide--D-alanyl-D-alanine ligase</fullName>
    </submittedName>
</protein>
<keyword evidence="2" id="KW-0547">Nucleotide-binding</keyword>
<dbReference type="Gene3D" id="3.40.1190.10">
    <property type="entry name" value="Mur-like, catalytic domain"/>
    <property type="match status" value="1"/>
</dbReference>
<evidence type="ECO:0000259" key="4">
    <source>
        <dbReference type="Pfam" id="PF02875"/>
    </source>
</evidence>
<comment type="caution">
    <text evidence="6">The sequence shown here is derived from an EMBL/GenBank/DDBJ whole genome shotgun (WGS) entry which is preliminary data.</text>
</comment>
<dbReference type="PANTHER" id="PTHR43024">
    <property type="entry name" value="UDP-N-ACETYLMURAMOYL-TRIPEPTIDE--D-ALANYL-D-ALANINE LIGASE"/>
    <property type="match status" value="1"/>
</dbReference>
<gene>
    <name evidence="6" type="ORF">JR050_11135</name>
</gene>
<dbReference type="EMBL" id="JAFELM010000030">
    <property type="protein sequence ID" value="MBM6618212.1"/>
    <property type="molecule type" value="Genomic_DNA"/>
</dbReference>
<keyword evidence="3" id="KW-0067">ATP-binding</keyword>
<evidence type="ECO:0000256" key="1">
    <source>
        <dbReference type="ARBA" id="ARBA00022598"/>
    </source>
</evidence>
<sequence length="458" mass="51715">MKTILLQEFIESIGGYFVSGHSNPSVKHVNRKYDSTNWKDHTMFFHLHDYRDIVIHPGLKSIVIVTRRPEKIKNLGSQVTIVKVQSVRRAYWRFIHYYRGLFSIPFISVTGTCGKTTTKEMISWILKHDRNVNKTSRSLNATAMNLHYLLNVDDQTDVTVIEAAVASIGHMKASCHYFRPQIGVLTSIGVDHLNGFPSFQSYMQEKAKIFDCVGNKGTVVVNGDDVNIQKLDLTKYKGTIIWYGKTPKAEFRIIGIKYETNGMKFILSHNRKQFKLFVPGYGEHNVYNAVAAIAVSYKLGVSIEESGRRLKTFQHIERHSEVKKGINGSILIDDTWSTNPTSIKSALDVLTNISKGKKKIAVIGDIKWLADQSRNVHLSVGDMVAKSGIQSLITIGKDARLIGKRAVELGFDRKRVYMFESPIEAQKILPRLVDKDSVVLVKTSMKQSFGVFMESLKA</sequence>
<dbReference type="InterPro" id="IPR004101">
    <property type="entry name" value="Mur_ligase_C"/>
</dbReference>
<dbReference type="SUPFAM" id="SSF53623">
    <property type="entry name" value="MurD-like peptide ligases, catalytic domain"/>
    <property type="match status" value="1"/>
</dbReference>
<dbReference type="InterPro" id="IPR013221">
    <property type="entry name" value="Mur_ligase_cen"/>
</dbReference>
<evidence type="ECO:0000259" key="5">
    <source>
        <dbReference type="Pfam" id="PF08245"/>
    </source>
</evidence>
<keyword evidence="1 6" id="KW-0436">Ligase</keyword>